<dbReference type="GO" id="GO:0005829">
    <property type="term" value="C:cytosol"/>
    <property type="evidence" value="ECO:0007669"/>
    <property type="project" value="TreeGrafter"/>
</dbReference>
<evidence type="ECO:0000256" key="6">
    <source>
        <dbReference type="ARBA" id="ARBA00023146"/>
    </source>
</evidence>
<dbReference type="NCBIfam" id="TIGR00211">
    <property type="entry name" value="glyS"/>
    <property type="match status" value="1"/>
</dbReference>
<dbReference type="InterPro" id="IPR006194">
    <property type="entry name" value="Gly-tRNA-synth_heterodimer"/>
</dbReference>
<dbReference type="PRINTS" id="PR01045">
    <property type="entry name" value="TRNASYNTHGB"/>
</dbReference>
<keyword evidence="3 8" id="KW-0547">Nucleotide-binding</keyword>
<dbReference type="HAMAP" id="MF_00255">
    <property type="entry name" value="Gly_tRNA_synth_beta"/>
    <property type="match status" value="1"/>
</dbReference>
<dbReference type="PANTHER" id="PTHR30075">
    <property type="entry name" value="GLYCYL-TRNA SYNTHETASE"/>
    <property type="match status" value="1"/>
</dbReference>
<name>A0A975AZW5_9BACT</name>
<proteinExistence type="inferred from homology"/>
<dbReference type="RefSeq" id="WP_207562939.1">
    <property type="nucleotide sequence ID" value="NZ_CP046072.1"/>
</dbReference>
<comment type="subunit">
    <text evidence="8">Tetramer of two alpha and two beta subunits.</text>
</comment>
<dbReference type="SUPFAM" id="SSF109604">
    <property type="entry name" value="HD-domain/PDEase-like"/>
    <property type="match status" value="1"/>
</dbReference>
<evidence type="ECO:0000256" key="2">
    <source>
        <dbReference type="ARBA" id="ARBA00022598"/>
    </source>
</evidence>
<reference evidence="9" key="2">
    <citation type="submission" date="2021-04" db="EMBL/GenBank/DDBJ databases">
        <title>Isolation and characterization of a novel species of the genus Sulfurimonas.</title>
        <authorList>
            <person name="Fukui M."/>
        </authorList>
    </citation>
    <scope>NUCLEOTIDE SEQUENCE</scope>
    <source>
        <strain evidence="9">H1576</strain>
    </source>
</reference>
<accession>A0A975AZW5</accession>
<dbReference type="EC" id="6.1.1.14" evidence="8"/>
<evidence type="ECO:0000256" key="7">
    <source>
        <dbReference type="ARBA" id="ARBA00047937"/>
    </source>
</evidence>
<evidence type="ECO:0000256" key="4">
    <source>
        <dbReference type="ARBA" id="ARBA00022840"/>
    </source>
</evidence>
<protein>
    <recommendedName>
        <fullName evidence="8">Glycine--tRNA ligase beta subunit</fullName>
        <ecNumber evidence="8">6.1.1.14</ecNumber>
    </recommendedName>
    <alternativeName>
        <fullName evidence="8">Glycyl-tRNA synthetase beta subunit</fullName>
        <shortName evidence="8">GlyRS</shortName>
    </alternativeName>
</protein>
<dbReference type="Proteomes" id="UP000671852">
    <property type="component" value="Chromosome"/>
</dbReference>
<keyword evidence="6 8" id="KW-0030">Aminoacyl-tRNA synthetase</keyword>
<evidence type="ECO:0000256" key="8">
    <source>
        <dbReference type="HAMAP-Rule" id="MF_00255"/>
    </source>
</evidence>
<dbReference type="InterPro" id="IPR015944">
    <property type="entry name" value="Gly-tRNA-synth_bsu"/>
</dbReference>
<evidence type="ECO:0000256" key="5">
    <source>
        <dbReference type="ARBA" id="ARBA00022917"/>
    </source>
</evidence>
<dbReference type="Pfam" id="PF02092">
    <property type="entry name" value="tRNA_synt_2f"/>
    <property type="match status" value="1"/>
</dbReference>
<evidence type="ECO:0000313" key="10">
    <source>
        <dbReference type="Proteomes" id="UP000671852"/>
    </source>
</evidence>
<dbReference type="GO" id="GO:0006426">
    <property type="term" value="P:glycyl-tRNA aminoacylation"/>
    <property type="evidence" value="ECO:0007669"/>
    <property type="project" value="UniProtKB-UniRule"/>
</dbReference>
<dbReference type="EMBL" id="CP046072">
    <property type="protein sequence ID" value="QSZ41656.1"/>
    <property type="molecule type" value="Genomic_DNA"/>
</dbReference>
<keyword evidence="4 8" id="KW-0067">ATP-binding</keyword>
<keyword evidence="2 8" id="KW-0436">Ligase</keyword>
<sequence length="672" mass="75195">MLKPLLIEIGVEELPAVPLLKELKNIEKKYADILEGHSLLGEFEFYYTPRRLVIWHREFKVAQEDSVEEFFGAPLSVAYKDGVATPAANGFAKKCGVTLEELSTADKGGKEVLYYKKDVPGRASVELLPEIIETWIKSLEFGKTMRWGSLSESFIRPIRWVNVMLNDELVPFTLFGVNSSKVTFLHRIAKFGELEVSGAKEYFDALEKGGVTLFPELRAQKISADFKKIEEENDVTIEIDEELFKEVVAITENPTALLGSFDETFLRLPPEVIVTSMKEHQRYFPVFKDGKLLNKFVVVSNALTDDFSEVVAGNETVLRPRLADGLFFWDNDLKTGLTTKGLEKITFFKGLGSVGDKITREGEIASALFDKYAPDANKADLTRAVALAKADLMSEMVYEFTELQGLMGGYYALEQGESKAVATAITEQYLPDGEDSELPSTPLSAIVAMSIKLDTLLALFSVNQIPTGSRDPFALRRAVNGLVRIVNEFEFEFDIVETMKELSSNYAQMDLEKLEIFILERIKRYYDVNPSIIEAVLASGERELLALGRKIEALNSLVNSEGFDEVSSTFKRVANITKDMDLNAELTLDVELLSEEAEKTLMAKYKAVSGVTYESYESELDALLGLKPELDSFFTNVMVNAEDESIKNNRKSLVASIYKSILKIADIKEVSI</sequence>
<evidence type="ECO:0000256" key="1">
    <source>
        <dbReference type="ARBA" id="ARBA00008226"/>
    </source>
</evidence>
<gene>
    <name evidence="8" type="primary">glyS</name>
    <name evidence="9" type="ORF">GJV85_05895</name>
</gene>
<dbReference type="KEGG" id="saqt:GJV85_05895"/>
<comment type="similarity">
    <text evidence="1 8">Belongs to the class-II aminoacyl-tRNA synthetase family.</text>
</comment>
<dbReference type="AlphaFoldDB" id="A0A975AZW5"/>
<reference evidence="9" key="1">
    <citation type="submission" date="2019-11" db="EMBL/GenBank/DDBJ databases">
        <authorList>
            <person name="Kojima H."/>
        </authorList>
    </citation>
    <scope>NUCLEOTIDE SEQUENCE</scope>
    <source>
        <strain evidence="9">H1576</strain>
    </source>
</reference>
<dbReference type="GO" id="GO:0005524">
    <property type="term" value="F:ATP binding"/>
    <property type="evidence" value="ECO:0007669"/>
    <property type="project" value="UniProtKB-UniRule"/>
</dbReference>
<dbReference type="PROSITE" id="PS50861">
    <property type="entry name" value="AA_TRNA_LIGASE_II_GLYAB"/>
    <property type="match status" value="1"/>
</dbReference>
<keyword evidence="5 8" id="KW-0648">Protein biosynthesis</keyword>
<keyword evidence="8" id="KW-0963">Cytoplasm</keyword>
<organism evidence="9 10">
    <name type="scientific">Sulfurimonas aquatica</name>
    <dbReference type="NCBI Taxonomy" id="2672570"/>
    <lineage>
        <taxon>Bacteria</taxon>
        <taxon>Pseudomonadati</taxon>
        <taxon>Campylobacterota</taxon>
        <taxon>Epsilonproteobacteria</taxon>
        <taxon>Campylobacterales</taxon>
        <taxon>Sulfurimonadaceae</taxon>
        <taxon>Sulfurimonas</taxon>
    </lineage>
</organism>
<dbReference type="GO" id="GO:0004820">
    <property type="term" value="F:glycine-tRNA ligase activity"/>
    <property type="evidence" value="ECO:0007669"/>
    <property type="project" value="UniProtKB-UniRule"/>
</dbReference>
<evidence type="ECO:0000256" key="3">
    <source>
        <dbReference type="ARBA" id="ARBA00022741"/>
    </source>
</evidence>
<keyword evidence="10" id="KW-1185">Reference proteome</keyword>
<comment type="catalytic activity">
    <reaction evidence="7 8">
        <text>tRNA(Gly) + glycine + ATP = glycyl-tRNA(Gly) + AMP + diphosphate</text>
        <dbReference type="Rhea" id="RHEA:16013"/>
        <dbReference type="Rhea" id="RHEA-COMP:9664"/>
        <dbReference type="Rhea" id="RHEA-COMP:9683"/>
        <dbReference type="ChEBI" id="CHEBI:30616"/>
        <dbReference type="ChEBI" id="CHEBI:33019"/>
        <dbReference type="ChEBI" id="CHEBI:57305"/>
        <dbReference type="ChEBI" id="CHEBI:78442"/>
        <dbReference type="ChEBI" id="CHEBI:78522"/>
        <dbReference type="ChEBI" id="CHEBI:456215"/>
        <dbReference type="EC" id="6.1.1.14"/>
    </reaction>
</comment>
<comment type="subcellular location">
    <subcellularLocation>
        <location evidence="8">Cytoplasm</location>
    </subcellularLocation>
</comment>
<evidence type="ECO:0000313" key="9">
    <source>
        <dbReference type="EMBL" id="QSZ41656.1"/>
    </source>
</evidence>
<dbReference type="PANTHER" id="PTHR30075:SF2">
    <property type="entry name" value="GLYCINE--TRNA LIGASE, CHLOROPLASTIC_MITOCHONDRIAL 2"/>
    <property type="match status" value="1"/>
</dbReference>